<proteinExistence type="predicted"/>
<sequence>MSKPATTTKDTIINLTESHLKNLISEPQIKSTKRKIRNEVGKLHEMYLQKKKKANFTGELNVEWVWYSQMKEILSQSKAINPDYIIDSSPPDSISDD</sequence>
<dbReference type="EMBL" id="BLAL01000018">
    <property type="protein sequence ID" value="GES75934.1"/>
    <property type="molecule type" value="Genomic_DNA"/>
</dbReference>
<dbReference type="AlphaFoldDB" id="A0A8H3QGD6"/>
<dbReference type="Proteomes" id="UP000615446">
    <property type="component" value="Unassembled WGS sequence"/>
</dbReference>
<organism evidence="1 2">
    <name type="scientific">Rhizophagus clarus</name>
    <dbReference type="NCBI Taxonomy" id="94130"/>
    <lineage>
        <taxon>Eukaryota</taxon>
        <taxon>Fungi</taxon>
        <taxon>Fungi incertae sedis</taxon>
        <taxon>Mucoromycota</taxon>
        <taxon>Glomeromycotina</taxon>
        <taxon>Glomeromycetes</taxon>
        <taxon>Glomerales</taxon>
        <taxon>Glomeraceae</taxon>
        <taxon>Rhizophagus</taxon>
    </lineage>
</organism>
<evidence type="ECO:0000313" key="1">
    <source>
        <dbReference type="EMBL" id="GES75934.1"/>
    </source>
</evidence>
<protein>
    <submittedName>
        <fullName evidence="1">Uncharacterized protein</fullName>
    </submittedName>
</protein>
<accession>A0A8H3QGD6</accession>
<reference evidence="1" key="1">
    <citation type="submission" date="2019-10" db="EMBL/GenBank/DDBJ databases">
        <title>Conservation and host-specific expression of non-tandemly repeated heterogenous ribosome RNA gene in arbuscular mycorrhizal fungi.</title>
        <authorList>
            <person name="Maeda T."/>
            <person name="Kobayashi Y."/>
            <person name="Nakagawa T."/>
            <person name="Ezawa T."/>
            <person name="Yamaguchi K."/>
            <person name="Bino T."/>
            <person name="Nishimoto Y."/>
            <person name="Shigenobu S."/>
            <person name="Kawaguchi M."/>
        </authorList>
    </citation>
    <scope>NUCLEOTIDE SEQUENCE</scope>
    <source>
        <strain evidence="1">HR1</strain>
    </source>
</reference>
<evidence type="ECO:0000313" key="2">
    <source>
        <dbReference type="Proteomes" id="UP000615446"/>
    </source>
</evidence>
<name>A0A8H3QGD6_9GLOM</name>
<comment type="caution">
    <text evidence="1">The sequence shown here is derived from an EMBL/GenBank/DDBJ whole genome shotgun (WGS) entry which is preliminary data.</text>
</comment>
<gene>
    <name evidence="1" type="ORF">RCL2_000333700</name>
</gene>